<dbReference type="SUPFAM" id="SSF46689">
    <property type="entry name" value="Homeodomain-like"/>
    <property type="match status" value="1"/>
</dbReference>
<evidence type="ECO:0000256" key="3">
    <source>
        <dbReference type="ARBA" id="ARBA00023163"/>
    </source>
</evidence>
<dbReference type="InterPro" id="IPR009057">
    <property type="entry name" value="Homeodomain-like_sf"/>
</dbReference>
<keyword evidence="6" id="KW-1185">Reference proteome</keyword>
<dbReference type="Pfam" id="PF12833">
    <property type="entry name" value="HTH_18"/>
    <property type="match status" value="1"/>
</dbReference>
<evidence type="ECO:0000259" key="4">
    <source>
        <dbReference type="PROSITE" id="PS01124"/>
    </source>
</evidence>
<evidence type="ECO:0000313" key="6">
    <source>
        <dbReference type="Proteomes" id="UP001497527"/>
    </source>
</evidence>
<dbReference type="SMART" id="SM00342">
    <property type="entry name" value="HTH_ARAC"/>
    <property type="match status" value="1"/>
</dbReference>
<protein>
    <submittedName>
        <fullName evidence="5">AraC family transcriptional regulator, transcriptional activator of pobA</fullName>
    </submittedName>
</protein>
<sequence length="284" mass="33986">MITIAFDKYKYDRPLAMDFFKIEENNEFLLTEEVHDTDFFEIFFYDEADGYVVLDGEKILLRKGLFLFVSPYQKRSWVVDENKVKGWAVIFEKEFLANFFSDKLFVYRLQYFYNKSVLTTFESEELLSIFNHTIFNEIQNEIINFKSDSRHILRALLYYILIKMNRVFCEKYQLDSETQLNNNAYLFKEALEQNYRHKHKVNDYVSLLNVSRITLNQSVKKQFNVTATEMIKDRIISEVKTQLIHSTKTISEIAYDLNFSEPNNLIRLFKLKVGTPPNQYRLSK</sequence>
<dbReference type="RefSeq" id="WP_348715208.1">
    <property type="nucleotide sequence ID" value="NZ_CAXJIO010000010.1"/>
</dbReference>
<dbReference type="InterPro" id="IPR018060">
    <property type="entry name" value="HTH_AraC"/>
</dbReference>
<proteinExistence type="predicted"/>
<dbReference type="PANTHER" id="PTHR43280:SF32">
    <property type="entry name" value="TRANSCRIPTIONAL REGULATORY PROTEIN"/>
    <property type="match status" value="1"/>
</dbReference>
<comment type="caution">
    <text evidence="5">The sequence shown here is derived from an EMBL/GenBank/DDBJ whole genome shotgun (WGS) entry which is preliminary data.</text>
</comment>
<reference evidence="5 6" key="1">
    <citation type="submission" date="2024-05" db="EMBL/GenBank/DDBJ databases">
        <authorList>
            <person name="Duchaud E."/>
        </authorList>
    </citation>
    <scope>NUCLEOTIDE SEQUENCE [LARGE SCALE GENOMIC DNA]</scope>
    <source>
        <strain evidence="5">Ena-SAMPLE-TAB-13-05-2024-13:56:06:370-140308</strain>
    </source>
</reference>
<dbReference type="EMBL" id="CAXJIO010000010">
    <property type="protein sequence ID" value="CAL2101634.1"/>
    <property type="molecule type" value="Genomic_DNA"/>
</dbReference>
<accession>A0ABM9P812</accession>
<evidence type="ECO:0000256" key="1">
    <source>
        <dbReference type="ARBA" id="ARBA00023015"/>
    </source>
</evidence>
<name>A0ABM9P812_9FLAO</name>
<evidence type="ECO:0000256" key="2">
    <source>
        <dbReference type="ARBA" id="ARBA00023125"/>
    </source>
</evidence>
<dbReference type="SUPFAM" id="SSF51215">
    <property type="entry name" value="Regulatory protein AraC"/>
    <property type="match status" value="1"/>
</dbReference>
<evidence type="ECO:0000313" key="5">
    <source>
        <dbReference type="EMBL" id="CAL2101634.1"/>
    </source>
</evidence>
<dbReference type="PANTHER" id="PTHR43280">
    <property type="entry name" value="ARAC-FAMILY TRANSCRIPTIONAL REGULATOR"/>
    <property type="match status" value="1"/>
</dbReference>
<organism evidence="5 6">
    <name type="scientific">Tenacibaculum polynesiense</name>
    <dbReference type="NCBI Taxonomy" id="3137857"/>
    <lineage>
        <taxon>Bacteria</taxon>
        <taxon>Pseudomonadati</taxon>
        <taxon>Bacteroidota</taxon>
        <taxon>Flavobacteriia</taxon>
        <taxon>Flavobacteriales</taxon>
        <taxon>Flavobacteriaceae</taxon>
        <taxon>Tenacibaculum</taxon>
    </lineage>
</organism>
<keyword evidence="2" id="KW-0238">DNA-binding</keyword>
<keyword evidence="1" id="KW-0805">Transcription regulation</keyword>
<keyword evidence="3" id="KW-0804">Transcription</keyword>
<feature type="domain" description="HTH araC/xylS-type" evidence="4">
    <location>
        <begin position="185"/>
        <end position="283"/>
    </location>
</feature>
<dbReference type="InterPro" id="IPR037923">
    <property type="entry name" value="HTH-like"/>
</dbReference>
<dbReference type="PROSITE" id="PS01124">
    <property type="entry name" value="HTH_ARAC_FAMILY_2"/>
    <property type="match status" value="1"/>
</dbReference>
<gene>
    <name evidence="5" type="ORF">T190423A01A_10197</name>
</gene>
<dbReference type="Gene3D" id="1.10.10.60">
    <property type="entry name" value="Homeodomain-like"/>
    <property type="match status" value="1"/>
</dbReference>
<dbReference type="Proteomes" id="UP001497527">
    <property type="component" value="Unassembled WGS sequence"/>
</dbReference>